<keyword evidence="3" id="KW-1185">Reference proteome</keyword>
<organism evidence="2 3">
    <name type="scientific">Dichomitus squalens</name>
    <dbReference type="NCBI Taxonomy" id="114155"/>
    <lineage>
        <taxon>Eukaryota</taxon>
        <taxon>Fungi</taxon>
        <taxon>Dikarya</taxon>
        <taxon>Basidiomycota</taxon>
        <taxon>Agaricomycotina</taxon>
        <taxon>Agaricomycetes</taxon>
        <taxon>Polyporales</taxon>
        <taxon>Polyporaceae</taxon>
        <taxon>Dichomitus</taxon>
    </lineage>
</organism>
<evidence type="ECO:0000256" key="1">
    <source>
        <dbReference type="SAM" id="MobiDB-lite"/>
    </source>
</evidence>
<feature type="region of interest" description="Disordered" evidence="1">
    <location>
        <begin position="106"/>
        <end position="137"/>
    </location>
</feature>
<dbReference type="EMBL" id="ML145131">
    <property type="protein sequence ID" value="TBU57940.1"/>
    <property type="molecule type" value="Genomic_DNA"/>
</dbReference>
<proteinExistence type="predicted"/>
<reference evidence="2 3" key="1">
    <citation type="submission" date="2019-01" db="EMBL/GenBank/DDBJ databases">
        <title>Draft genome sequences of three monokaryotic isolates of the white-rot basidiomycete fungus Dichomitus squalens.</title>
        <authorList>
            <consortium name="DOE Joint Genome Institute"/>
            <person name="Lopez S.C."/>
            <person name="Andreopoulos B."/>
            <person name="Pangilinan J."/>
            <person name="Lipzen A."/>
            <person name="Riley R."/>
            <person name="Ahrendt S."/>
            <person name="Ng V."/>
            <person name="Barry K."/>
            <person name="Daum C."/>
            <person name="Grigoriev I.V."/>
            <person name="Hilden K.S."/>
            <person name="Makela M.R."/>
            <person name="de Vries R.P."/>
        </authorList>
    </citation>
    <scope>NUCLEOTIDE SEQUENCE [LARGE SCALE GENOMIC DNA]</scope>
    <source>
        <strain evidence="2 3">CBS 464.89</strain>
    </source>
</reference>
<accession>A0A4Q9PU33</accession>
<feature type="compositionally biased region" description="Basic and acidic residues" evidence="1">
    <location>
        <begin position="108"/>
        <end position="122"/>
    </location>
</feature>
<protein>
    <submittedName>
        <fullName evidence="2">Uncharacterized protein</fullName>
    </submittedName>
</protein>
<gene>
    <name evidence="2" type="ORF">BD310DRAFT_949106</name>
</gene>
<name>A0A4Q9PU33_9APHY</name>
<feature type="compositionally biased region" description="Low complexity" evidence="1">
    <location>
        <begin position="125"/>
        <end position="137"/>
    </location>
</feature>
<evidence type="ECO:0000313" key="3">
    <source>
        <dbReference type="Proteomes" id="UP000292082"/>
    </source>
</evidence>
<dbReference type="AlphaFoldDB" id="A0A4Q9PU33"/>
<sequence>MAGAVRASDVMPWRSLSITVNYCTSPAGNKNLPRELFIFQCDLKSLVPISDIKTQKVLLGALKKEVEGRERAQEVARKCVLREIEERQLGLAATSVVSTFSSKAQSAEVRETRRKSDFDPRLRRPPSSRSSASNSRL</sequence>
<dbReference type="Proteomes" id="UP000292082">
    <property type="component" value="Unassembled WGS sequence"/>
</dbReference>
<evidence type="ECO:0000313" key="2">
    <source>
        <dbReference type="EMBL" id="TBU57940.1"/>
    </source>
</evidence>